<sequence length="99" mass="10809">MARRSFKQIVGTLAAAGILATGGLAIDAVKTTTEAQAAPCVAYQGTKYLTGYCDKPFTYTFKCVGIQGSWAYKYKKDTAFRIAKPCNIVYAQKIKTHPF</sequence>
<name>A0A9D1S0Q1_9MICC</name>
<reference evidence="2" key="2">
    <citation type="submission" date="2021-04" db="EMBL/GenBank/DDBJ databases">
        <authorList>
            <person name="Gilroy R."/>
        </authorList>
    </citation>
    <scope>NUCLEOTIDE SEQUENCE</scope>
    <source>
        <strain evidence="2">ChiHejej3B27-3195</strain>
    </source>
</reference>
<proteinExistence type="predicted"/>
<evidence type="ECO:0000313" key="3">
    <source>
        <dbReference type="Proteomes" id="UP000824151"/>
    </source>
</evidence>
<comment type="caution">
    <text evidence="2">The sequence shown here is derived from an EMBL/GenBank/DDBJ whole genome shotgun (WGS) entry which is preliminary data.</text>
</comment>
<evidence type="ECO:0000256" key="1">
    <source>
        <dbReference type="SAM" id="SignalP"/>
    </source>
</evidence>
<evidence type="ECO:0000313" key="2">
    <source>
        <dbReference type="EMBL" id="HIW98877.1"/>
    </source>
</evidence>
<feature type="signal peptide" evidence="1">
    <location>
        <begin position="1"/>
        <end position="25"/>
    </location>
</feature>
<organism evidence="2 3">
    <name type="scientific">Candidatus Nesterenkonia stercoripullorum</name>
    <dbReference type="NCBI Taxonomy" id="2838701"/>
    <lineage>
        <taxon>Bacteria</taxon>
        <taxon>Bacillati</taxon>
        <taxon>Actinomycetota</taxon>
        <taxon>Actinomycetes</taxon>
        <taxon>Micrococcales</taxon>
        <taxon>Micrococcaceae</taxon>
        <taxon>Nesterenkonia</taxon>
    </lineage>
</organism>
<keyword evidence="1" id="KW-0732">Signal</keyword>
<dbReference type="EMBL" id="DXGD01000071">
    <property type="protein sequence ID" value="HIW98877.1"/>
    <property type="molecule type" value="Genomic_DNA"/>
</dbReference>
<reference evidence="2" key="1">
    <citation type="journal article" date="2021" name="PeerJ">
        <title>Extensive microbial diversity within the chicken gut microbiome revealed by metagenomics and culture.</title>
        <authorList>
            <person name="Gilroy R."/>
            <person name="Ravi A."/>
            <person name="Getino M."/>
            <person name="Pursley I."/>
            <person name="Horton D.L."/>
            <person name="Alikhan N.F."/>
            <person name="Baker D."/>
            <person name="Gharbi K."/>
            <person name="Hall N."/>
            <person name="Watson M."/>
            <person name="Adriaenssens E.M."/>
            <person name="Foster-Nyarko E."/>
            <person name="Jarju S."/>
            <person name="Secka A."/>
            <person name="Antonio M."/>
            <person name="Oren A."/>
            <person name="Chaudhuri R.R."/>
            <person name="La Ragione R."/>
            <person name="Hildebrand F."/>
            <person name="Pallen M.J."/>
        </authorList>
    </citation>
    <scope>NUCLEOTIDE SEQUENCE</scope>
    <source>
        <strain evidence="2">ChiHejej3B27-3195</strain>
    </source>
</reference>
<dbReference type="Proteomes" id="UP000824151">
    <property type="component" value="Unassembled WGS sequence"/>
</dbReference>
<accession>A0A9D1S0Q1</accession>
<protein>
    <submittedName>
        <fullName evidence="2">Uncharacterized protein</fullName>
    </submittedName>
</protein>
<gene>
    <name evidence="2" type="ORF">H9871_01905</name>
</gene>
<dbReference type="AlphaFoldDB" id="A0A9D1S0Q1"/>
<feature type="chain" id="PRO_5039401054" evidence="1">
    <location>
        <begin position="26"/>
        <end position="99"/>
    </location>
</feature>